<evidence type="ECO:0000313" key="3">
    <source>
        <dbReference type="EMBL" id="MCY1004683.1"/>
    </source>
</evidence>
<dbReference type="EMBL" id="JAPNKE010000002">
    <property type="protein sequence ID" value="MCY1004683.1"/>
    <property type="molecule type" value="Genomic_DNA"/>
</dbReference>
<feature type="domain" description="DUF2169" evidence="2">
    <location>
        <begin position="21"/>
        <end position="319"/>
    </location>
</feature>
<gene>
    <name evidence="3" type="ORF">OV079_03675</name>
</gene>
<protein>
    <submittedName>
        <fullName evidence="3">DUF2169 domain-containing protein</fullName>
    </submittedName>
</protein>
<dbReference type="Pfam" id="PF09937">
    <property type="entry name" value="DUF2169"/>
    <property type="match status" value="1"/>
</dbReference>
<proteinExistence type="predicted"/>
<name>A0A9X3ESK6_9BACT</name>
<reference evidence="3" key="1">
    <citation type="submission" date="2022-11" db="EMBL/GenBank/DDBJ databases">
        <title>Minimal conservation of predation-associated metabolite biosynthetic gene clusters underscores biosynthetic potential of Myxococcota including descriptions for ten novel species: Archangium lansinium sp. nov., Myxococcus landrumus sp. nov., Nannocystis bai.</title>
        <authorList>
            <person name="Ahearne A."/>
            <person name="Stevens C."/>
            <person name="Phillips K."/>
        </authorList>
    </citation>
    <scope>NUCLEOTIDE SEQUENCE</scope>
    <source>
        <strain evidence="3">Na p29</strain>
    </source>
</reference>
<comment type="caution">
    <text evidence="3">The sequence shown here is derived from an EMBL/GenBank/DDBJ whole genome shotgun (WGS) entry which is preliminary data.</text>
</comment>
<feature type="region of interest" description="Disordered" evidence="1">
    <location>
        <begin position="172"/>
        <end position="191"/>
    </location>
</feature>
<evidence type="ECO:0000256" key="1">
    <source>
        <dbReference type="SAM" id="MobiDB-lite"/>
    </source>
</evidence>
<evidence type="ECO:0000259" key="2">
    <source>
        <dbReference type="Pfam" id="PF09937"/>
    </source>
</evidence>
<accession>A0A9X3ESK6</accession>
<keyword evidence="4" id="KW-1185">Reference proteome</keyword>
<organism evidence="3 4">
    <name type="scientific">Nannocystis pusilla</name>
    <dbReference type="NCBI Taxonomy" id="889268"/>
    <lineage>
        <taxon>Bacteria</taxon>
        <taxon>Pseudomonadati</taxon>
        <taxon>Myxococcota</taxon>
        <taxon>Polyangia</taxon>
        <taxon>Nannocystales</taxon>
        <taxon>Nannocystaceae</taxon>
        <taxon>Nannocystis</taxon>
    </lineage>
</organism>
<dbReference type="RefSeq" id="WP_267766252.1">
    <property type="nucleotide sequence ID" value="NZ_JAPNKE010000002.1"/>
</dbReference>
<dbReference type="InterPro" id="IPR018683">
    <property type="entry name" value="DUF2169"/>
</dbReference>
<dbReference type="AlphaFoldDB" id="A0A9X3ESK6"/>
<evidence type="ECO:0000313" key="4">
    <source>
        <dbReference type="Proteomes" id="UP001150924"/>
    </source>
</evidence>
<sequence>MDNLVNLTPFAAAAMPSMDRHGSELILVVLAAHYRLPPAGRSTAASLSPCELQEAVVVADEYWGDPASSSLRREAQTAYRKPGTDIHLLGHAWAPRGRPVTRGHVALQVGSLRHEAVVFGERRWSRGLGGLRPTEPEPFERLPICYERCFGGACGDEAKRLVEASERNPVGRGLLTSAREAPDQPLPNFEDPRAPIDGPDDLPAPVGFGPLARHWSPRRHYAGTYDEAWVRRRAPHWPQDFDERFFCAAPEPLCATPHLRGDEMVRVEGAHPDGDLSFRLPAPRIQVKLTLGGRVGVARMVLDGLTIMPDDERCTMIWRAALPVQKDMATIETIRVRELEPWENGA</sequence>
<dbReference type="Proteomes" id="UP001150924">
    <property type="component" value="Unassembled WGS sequence"/>
</dbReference>